<keyword evidence="1" id="KW-0812">Transmembrane</keyword>
<keyword evidence="3" id="KW-1185">Reference proteome</keyword>
<evidence type="ECO:0000256" key="1">
    <source>
        <dbReference type="SAM" id="Phobius"/>
    </source>
</evidence>
<dbReference type="RefSeq" id="WP_072870588.1">
    <property type="nucleotide sequence ID" value="NZ_FQZM01000041.1"/>
</dbReference>
<gene>
    <name evidence="2" type="ORF">SAMN02745219_02836</name>
</gene>
<dbReference type="OrthoDB" id="9779692at2"/>
<feature type="transmembrane region" description="Helical" evidence="1">
    <location>
        <begin position="199"/>
        <end position="219"/>
    </location>
</feature>
<sequence>MIIRKREFFIGIVLLISFLVVLAVMMSPVMNGKTVIGYADDLFNQLTKGSTCYIPGIMSKAKNFEGQNFQVTLEAGDKEEAAKMTGLFTAVGASVAAQGQKLTVSGDLGKVARAALADADAEFNNRGDQIKGRYGLESREVIYYWWNLFNILQKHYKLEARAGEMSFAGSVLTKALEPAYNFEGIQAARVADKAGVTTFMLAFYVIYTMWYGFAMMFIFEGLGISASAHGEKAEA</sequence>
<dbReference type="Proteomes" id="UP000184529">
    <property type="component" value="Unassembled WGS sequence"/>
</dbReference>
<protein>
    <submittedName>
        <fullName evidence="2">Uncharacterized protein</fullName>
    </submittedName>
</protein>
<dbReference type="EMBL" id="FQZM01000041">
    <property type="protein sequence ID" value="SHJ56217.1"/>
    <property type="molecule type" value="Genomic_DNA"/>
</dbReference>
<organism evidence="2 3">
    <name type="scientific">Desulfofundulus thermosubterraneus DSM 16057</name>
    <dbReference type="NCBI Taxonomy" id="1121432"/>
    <lineage>
        <taxon>Bacteria</taxon>
        <taxon>Bacillati</taxon>
        <taxon>Bacillota</taxon>
        <taxon>Clostridia</taxon>
        <taxon>Eubacteriales</taxon>
        <taxon>Peptococcaceae</taxon>
        <taxon>Desulfofundulus</taxon>
    </lineage>
</organism>
<dbReference type="AlphaFoldDB" id="A0A1M6KBF8"/>
<reference evidence="3" key="1">
    <citation type="submission" date="2016-11" db="EMBL/GenBank/DDBJ databases">
        <authorList>
            <person name="Varghese N."/>
            <person name="Submissions S."/>
        </authorList>
    </citation>
    <scope>NUCLEOTIDE SEQUENCE [LARGE SCALE GENOMIC DNA]</scope>
    <source>
        <strain evidence="3">DSM 16057</strain>
    </source>
</reference>
<proteinExistence type="predicted"/>
<keyword evidence="1" id="KW-0472">Membrane</keyword>
<dbReference type="STRING" id="1121432.SAMN02745219_02836"/>
<evidence type="ECO:0000313" key="2">
    <source>
        <dbReference type="EMBL" id="SHJ56217.1"/>
    </source>
</evidence>
<evidence type="ECO:0000313" key="3">
    <source>
        <dbReference type="Proteomes" id="UP000184529"/>
    </source>
</evidence>
<keyword evidence="1" id="KW-1133">Transmembrane helix</keyword>
<name>A0A1M6KBF8_9FIRM</name>
<accession>A0A1M6KBF8</accession>